<dbReference type="PANTHER" id="PTHR39165">
    <property type="entry name" value="IG HYPOTHETICAL 17883"/>
    <property type="match status" value="1"/>
</dbReference>
<evidence type="ECO:0000313" key="3">
    <source>
        <dbReference type="Proteomes" id="UP000199672"/>
    </source>
</evidence>
<feature type="transmembrane region" description="Helical" evidence="1">
    <location>
        <begin position="140"/>
        <end position="166"/>
    </location>
</feature>
<organism evidence="2 3">
    <name type="scientific">Flavobacterium phragmitis</name>
    <dbReference type="NCBI Taxonomy" id="739143"/>
    <lineage>
        <taxon>Bacteria</taxon>
        <taxon>Pseudomonadati</taxon>
        <taxon>Bacteroidota</taxon>
        <taxon>Flavobacteriia</taxon>
        <taxon>Flavobacteriales</taxon>
        <taxon>Flavobacteriaceae</taxon>
        <taxon>Flavobacterium</taxon>
    </lineage>
</organism>
<dbReference type="Pfam" id="PF04306">
    <property type="entry name" value="DUF456"/>
    <property type="match status" value="1"/>
</dbReference>
<dbReference type="STRING" id="739143.SAMN05216297_106294"/>
<proteinExistence type="predicted"/>
<evidence type="ECO:0000256" key="1">
    <source>
        <dbReference type="SAM" id="Phobius"/>
    </source>
</evidence>
<gene>
    <name evidence="2" type="ORF">SAMN05216297_106294</name>
</gene>
<dbReference type="AlphaFoldDB" id="A0A1I1R766"/>
<accession>A0A1I1R766</accession>
<reference evidence="3" key="1">
    <citation type="submission" date="2016-10" db="EMBL/GenBank/DDBJ databases">
        <authorList>
            <person name="Varghese N."/>
            <person name="Submissions S."/>
        </authorList>
    </citation>
    <scope>NUCLEOTIDE SEQUENCE [LARGE SCALE GENOMIC DNA]</scope>
    <source>
        <strain evidence="3">CGMCC 1.10370</strain>
    </source>
</reference>
<dbReference type="InterPro" id="IPR007403">
    <property type="entry name" value="DUF456"/>
</dbReference>
<dbReference type="Proteomes" id="UP000199672">
    <property type="component" value="Unassembled WGS sequence"/>
</dbReference>
<evidence type="ECO:0000313" key="2">
    <source>
        <dbReference type="EMBL" id="SFD30027.1"/>
    </source>
</evidence>
<feature type="transmembrane region" description="Helical" evidence="1">
    <location>
        <begin position="55"/>
        <end position="75"/>
    </location>
</feature>
<dbReference type="EMBL" id="FOMH01000006">
    <property type="protein sequence ID" value="SFD30027.1"/>
    <property type="molecule type" value="Genomic_DNA"/>
</dbReference>
<keyword evidence="1" id="KW-0472">Membrane</keyword>
<evidence type="ECO:0008006" key="4">
    <source>
        <dbReference type="Google" id="ProtNLM"/>
    </source>
</evidence>
<keyword evidence="1" id="KW-0812">Transmembrane</keyword>
<name>A0A1I1R766_9FLAO</name>
<feature type="transmembrane region" description="Helical" evidence="1">
    <location>
        <begin position="95"/>
        <end position="120"/>
    </location>
</feature>
<keyword evidence="3" id="KW-1185">Reference proteome</keyword>
<dbReference type="PANTHER" id="PTHR39165:SF1">
    <property type="entry name" value="DUF456 DOMAIN-CONTAINING PROTEIN"/>
    <property type="match status" value="1"/>
</dbReference>
<sequence length="173" mass="18828">MLIYKNIMDSLLILLGFICMIVGVFGSFLPVLPGLSSCWVGLLLLYLTKAVENNYWVLGITFVLMVIITILDYVIPAKGTKKFGGSSYGVWGTNIGLIIGILAPIPFGVVIGPFVGALIGELLYDSQNHKRALKAATGSVLGFLASSFVNFLFSIIYLGIFLTVLWQNRALIF</sequence>
<feature type="transmembrane region" description="Helical" evidence="1">
    <location>
        <begin position="12"/>
        <end position="35"/>
    </location>
</feature>
<keyword evidence="1" id="KW-1133">Transmembrane helix</keyword>
<protein>
    <recommendedName>
        <fullName evidence="4">DUF456 domain-containing protein</fullName>
    </recommendedName>
</protein>